<name>A0A087UIR0_STEMI</name>
<dbReference type="Pfam" id="PF12257">
    <property type="entry name" value="IML1"/>
    <property type="match status" value="1"/>
</dbReference>
<dbReference type="Proteomes" id="UP000054359">
    <property type="component" value="Unassembled WGS sequence"/>
</dbReference>
<dbReference type="PANTHER" id="PTHR13179">
    <property type="entry name" value="DEP DOMAIN CONTAINING PROTEIN 5"/>
    <property type="match status" value="1"/>
</dbReference>
<dbReference type="OMA" id="RCHIVAI"/>
<dbReference type="InterPro" id="IPR027244">
    <property type="entry name" value="IML1"/>
</dbReference>
<feature type="domain" description="Vacuolar membrane-associated protein Iml1 N-terminal" evidence="1">
    <location>
        <begin position="1"/>
        <end position="61"/>
    </location>
</feature>
<sequence>MDRSFDRTGQLSVVITPGVGFFEVDRELTVITKQRIIDNGIGSDLVCLGEQPLHAVPLFKFYNKQLPRNAPSVADDYNMPHWINLSFYSTRN</sequence>
<gene>
    <name evidence="2" type="ORF">X975_05712</name>
</gene>
<keyword evidence="3" id="KW-1185">Reference proteome</keyword>
<feature type="non-terminal residue" evidence="2">
    <location>
        <position position="92"/>
    </location>
</feature>
<dbReference type="OrthoDB" id="39497at2759"/>
<reference evidence="2 3" key="1">
    <citation type="submission" date="2013-11" db="EMBL/GenBank/DDBJ databases">
        <title>Genome sequencing of Stegodyphus mimosarum.</title>
        <authorList>
            <person name="Bechsgaard J."/>
        </authorList>
    </citation>
    <scope>NUCLEOTIDE SEQUENCE [LARGE SCALE GENOMIC DNA]</scope>
</reference>
<dbReference type="GO" id="GO:0005096">
    <property type="term" value="F:GTPase activator activity"/>
    <property type="evidence" value="ECO:0007669"/>
    <property type="project" value="InterPro"/>
</dbReference>
<dbReference type="GO" id="GO:0005765">
    <property type="term" value="C:lysosomal membrane"/>
    <property type="evidence" value="ECO:0007669"/>
    <property type="project" value="TreeGrafter"/>
</dbReference>
<dbReference type="GO" id="GO:0010508">
    <property type="term" value="P:positive regulation of autophagy"/>
    <property type="evidence" value="ECO:0007669"/>
    <property type="project" value="TreeGrafter"/>
</dbReference>
<dbReference type="STRING" id="407821.A0A087UIR0"/>
<dbReference type="EMBL" id="KK119981">
    <property type="protein sequence ID" value="KFM77249.1"/>
    <property type="molecule type" value="Genomic_DNA"/>
</dbReference>
<dbReference type="GO" id="GO:1990130">
    <property type="term" value="C:GATOR1 complex"/>
    <property type="evidence" value="ECO:0007669"/>
    <property type="project" value="TreeGrafter"/>
</dbReference>
<dbReference type="AlphaFoldDB" id="A0A087UIR0"/>
<dbReference type="GO" id="GO:1904262">
    <property type="term" value="P:negative regulation of TORC1 signaling"/>
    <property type="evidence" value="ECO:0007669"/>
    <property type="project" value="TreeGrafter"/>
</dbReference>
<evidence type="ECO:0000313" key="3">
    <source>
        <dbReference type="Proteomes" id="UP000054359"/>
    </source>
</evidence>
<proteinExistence type="predicted"/>
<accession>A0A087UIR0</accession>
<protein>
    <submittedName>
        <fullName evidence="2">DEP domain-containing protein 5</fullName>
    </submittedName>
</protein>
<evidence type="ECO:0000259" key="1">
    <source>
        <dbReference type="Pfam" id="PF12257"/>
    </source>
</evidence>
<evidence type="ECO:0000313" key="2">
    <source>
        <dbReference type="EMBL" id="KFM77249.1"/>
    </source>
</evidence>
<dbReference type="InterPro" id="IPR048255">
    <property type="entry name" value="IML1_N"/>
</dbReference>
<dbReference type="PANTHER" id="PTHR13179:SF8">
    <property type="entry name" value="GATOR COMPLEX PROTEIN DEPDC5"/>
    <property type="match status" value="1"/>
</dbReference>
<organism evidence="2 3">
    <name type="scientific">Stegodyphus mimosarum</name>
    <name type="common">African social velvet spider</name>
    <dbReference type="NCBI Taxonomy" id="407821"/>
    <lineage>
        <taxon>Eukaryota</taxon>
        <taxon>Metazoa</taxon>
        <taxon>Ecdysozoa</taxon>
        <taxon>Arthropoda</taxon>
        <taxon>Chelicerata</taxon>
        <taxon>Arachnida</taxon>
        <taxon>Araneae</taxon>
        <taxon>Araneomorphae</taxon>
        <taxon>Entelegynae</taxon>
        <taxon>Eresoidea</taxon>
        <taxon>Eresidae</taxon>
        <taxon>Stegodyphus</taxon>
    </lineage>
</organism>
<dbReference type="GO" id="GO:0034198">
    <property type="term" value="P:cellular response to amino acid starvation"/>
    <property type="evidence" value="ECO:0007669"/>
    <property type="project" value="TreeGrafter"/>
</dbReference>